<feature type="compositionally biased region" description="Acidic residues" evidence="1">
    <location>
        <begin position="100"/>
        <end position="122"/>
    </location>
</feature>
<feature type="compositionally biased region" description="Acidic residues" evidence="1">
    <location>
        <begin position="377"/>
        <end position="390"/>
    </location>
</feature>
<reference evidence="2" key="1">
    <citation type="submission" date="2017-08" db="EMBL/GenBank/DDBJ databases">
        <authorList>
            <person name="Cuomo C."/>
            <person name="Billmyre B."/>
            <person name="Heitman J."/>
        </authorList>
    </citation>
    <scope>NUCLEOTIDE SEQUENCE</scope>
    <source>
        <strain evidence="2">CBS 12478</strain>
    </source>
</reference>
<dbReference type="Gene3D" id="3.40.50.10480">
    <property type="entry name" value="Probable brix-domain ribosomal biogenesis protein"/>
    <property type="match status" value="1"/>
</dbReference>
<dbReference type="GO" id="GO:0042134">
    <property type="term" value="F:rRNA primary transcript binding"/>
    <property type="evidence" value="ECO:0007669"/>
    <property type="project" value="InterPro"/>
</dbReference>
<protein>
    <submittedName>
        <fullName evidence="2">Uncharacterized protein</fullName>
    </submittedName>
</protein>
<evidence type="ECO:0000313" key="2">
    <source>
        <dbReference type="EMBL" id="WWD20774.1"/>
    </source>
</evidence>
<feature type="compositionally biased region" description="Polar residues" evidence="1">
    <location>
        <begin position="61"/>
        <end position="73"/>
    </location>
</feature>
<dbReference type="AlphaFoldDB" id="A0A5M6C3F3"/>
<gene>
    <name evidence="2" type="ORF">CI109_105251</name>
</gene>
<dbReference type="GO" id="GO:0005730">
    <property type="term" value="C:nucleolus"/>
    <property type="evidence" value="ECO:0007669"/>
    <property type="project" value="TreeGrafter"/>
</dbReference>
<dbReference type="EMBL" id="CP144059">
    <property type="protein sequence ID" value="WWD20774.1"/>
    <property type="molecule type" value="Genomic_DNA"/>
</dbReference>
<feature type="compositionally biased region" description="Basic and acidic residues" evidence="1">
    <location>
        <begin position="79"/>
        <end position="99"/>
    </location>
</feature>
<dbReference type="RefSeq" id="XP_031862596.1">
    <property type="nucleotide sequence ID" value="XM_032003274.1"/>
</dbReference>
<dbReference type="GeneID" id="43587394"/>
<dbReference type="InterPro" id="IPR007109">
    <property type="entry name" value="Brix"/>
</dbReference>
<dbReference type="InterPro" id="IPR044281">
    <property type="entry name" value="IMP4/RPF1"/>
</dbReference>
<dbReference type="GO" id="GO:0000470">
    <property type="term" value="P:maturation of LSU-rRNA"/>
    <property type="evidence" value="ECO:0007669"/>
    <property type="project" value="TreeGrafter"/>
</dbReference>
<sequence>MARGEKIKNADKRSEQHRKNKRERSQAKLQRRLETKKAEKDKTNGAALKAARLAKNVPKTLDNTRQFDSTSYLTADPATLRDLERRAEEASRMINGERVESEDEDDSEEEEEDDDDDEEEMPEAGPSRSKASTANGEEADGDEADEEGGEADGEEAEGEAEETPAQPVLNQPPPKILITTSPSPCKYTYQFVDDLKNVFPGGEFFKRPKGRGFEIGRVARWAGKRGYAALIVVNEDHKSPNAITLINLPAGPTAYFRLSSVIPSANLFGHARPTPHSPELILNNFTTLLGNSVGRLFGSLFPPQPQFRGRQVVTLHNQRDFLFFRRHRYMFSSATSAKLQEIGPRFTLKLRWLRKGLPSVTAPDGRAPTGGDREAASDDEEMDDDEDDEELARQEKQDEDEAMAEIGKPQSGKGKKAENGGIKVPALDEEQEYEWKWKPKMEVSRRTFFL</sequence>
<feature type="compositionally biased region" description="Acidic residues" evidence="1">
    <location>
        <begin position="137"/>
        <end position="162"/>
    </location>
</feature>
<dbReference type="PANTHER" id="PTHR22734:SF3">
    <property type="entry name" value="RIBOSOME PRODUCTION FACTOR 1"/>
    <property type="match status" value="1"/>
</dbReference>
<feature type="region of interest" description="Disordered" evidence="1">
    <location>
        <begin position="1"/>
        <end position="177"/>
    </location>
</feature>
<accession>A0A5M6C3F3</accession>
<dbReference type="SMART" id="SM00879">
    <property type="entry name" value="Brix"/>
    <property type="match status" value="1"/>
</dbReference>
<reference evidence="2" key="2">
    <citation type="submission" date="2024-01" db="EMBL/GenBank/DDBJ databases">
        <title>Comparative genomics of Cryptococcus and Kwoniella reveals pathogenesis evolution and contrasting modes of karyotype evolution via chromosome fusion or intercentromeric recombination.</title>
        <authorList>
            <person name="Coelho M.A."/>
            <person name="David-Palma M."/>
            <person name="Shea T."/>
            <person name="Bowers K."/>
            <person name="McGinley-Smith S."/>
            <person name="Mohammad A.W."/>
            <person name="Gnirke A."/>
            <person name="Yurkov A.M."/>
            <person name="Nowrousian M."/>
            <person name="Sun S."/>
            <person name="Cuomo C.A."/>
            <person name="Heitman J."/>
        </authorList>
    </citation>
    <scope>NUCLEOTIDE SEQUENCE</scope>
    <source>
        <strain evidence="2">CBS 12478</strain>
    </source>
</reference>
<organism evidence="2 3">
    <name type="scientific">Kwoniella shandongensis</name>
    <dbReference type="NCBI Taxonomy" id="1734106"/>
    <lineage>
        <taxon>Eukaryota</taxon>
        <taxon>Fungi</taxon>
        <taxon>Dikarya</taxon>
        <taxon>Basidiomycota</taxon>
        <taxon>Agaricomycotina</taxon>
        <taxon>Tremellomycetes</taxon>
        <taxon>Tremellales</taxon>
        <taxon>Cryptococcaceae</taxon>
        <taxon>Kwoniella</taxon>
    </lineage>
</organism>
<proteinExistence type="predicted"/>
<feature type="compositionally biased region" description="Basic and acidic residues" evidence="1">
    <location>
        <begin position="1"/>
        <end position="14"/>
    </location>
</feature>
<dbReference type="GO" id="GO:0000460">
    <property type="term" value="P:maturation of 5.8S rRNA"/>
    <property type="evidence" value="ECO:0007669"/>
    <property type="project" value="TreeGrafter"/>
</dbReference>
<feature type="compositionally biased region" description="Basic and acidic residues" evidence="1">
    <location>
        <begin position="23"/>
        <end position="43"/>
    </location>
</feature>
<evidence type="ECO:0000313" key="3">
    <source>
        <dbReference type="Proteomes" id="UP000322225"/>
    </source>
</evidence>
<dbReference type="KEGG" id="ksn:43587394"/>
<dbReference type="Pfam" id="PF04427">
    <property type="entry name" value="Brix"/>
    <property type="match status" value="1"/>
</dbReference>
<name>A0A5M6C3F3_9TREE</name>
<keyword evidence="3" id="KW-1185">Reference proteome</keyword>
<dbReference type="PANTHER" id="PTHR22734">
    <property type="entry name" value="U3 SMALL NUCLEOLAR RIBONUCLEOPROTEIN PROTEIN IMP4"/>
    <property type="match status" value="1"/>
</dbReference>
<feature type="region of interest" description="Disordered" evidence="1">
    <location>
        <begin position="359"/>
        <end position="430"/>
    </location>
</feature>
<dbReference type="SUPFAM" id="SSF52954">
    <property type="entry name" value="Class II aaRS ABD-related"/>
    <property type="match status" value="1"/>
</dbReference>
<dbReference type="GO" id="GO:0030687">
    <property type="term" value="C:preribosome, large subunit precursor"/>
    <property type="evidence" value="ECO:0007669"/>
    <property type="project" value="TreeGrafter"/>
</dbReference>
<dbReference type="Proteomes" id="UP000322225">
    <property type="component" value="Chromosome 9"/>
</dbReference>
<dbReference type="PROSITE" id="PS50833">
    <property type="entry name" value="BRIX"/>
    <property type="match status" value="1"/>
</dbReference>
<evidence type="ECO:0000256" key="1">
    <source>
        <dbReference type="SAM" id="MobiDB-lite"/>
    </source>
</evidence>
<dbReference type="OrthoDB" id="264354at2759"/>